<dbReference type="InterPro" id="IPR046628">
    <property type="entry name" value="DUF6740"/>
</dbReference>
<dbReference type="RefSeq" id="XP_002768482.1">
    <property type="nucleotide sequence ID" value="XM_002768436.1"/>
</dbReference>
<protein>
    <submittedName>
        <fullName evidence="1">Uncharacterized protein</fullName>
    </submittedName>
</protein>
<sequence length="57" mass="6416">METCGLTLPGMEDGSVTIREDMIVAKDGPIRVKAMPSRPYQFLMTVESPETKRIDHH</sequence>
<accession>C5LPZ3</accession>
<keyword evidence="2" id="KW-1185">Reference proteome</keyword>
<dbReference type="InParanoid" id="C5LPZ3"/>
<proteinExistence type="predicted"/>
<dbReference type="AlphaFoldDB" id="C5LPZ3"/>
<dbReference type="Pfam" id="PF20525">
    <property type="entry name" value="DUF6740"/>
    <property type="match status" value="1"/>
</dbReference>
<evidence type="ECO:0000313" key="1">
    <source>
        <dbReference type="EMBL" id="EER01200.1"/>
    </source>
</evidence>
<evidence type="ECO:0000313" key="2">
    <source>
        <dbReference type="Proteomes" id="UP000007800"/>
    </source>
</evidence>
<reference evidence="1 2" key="1">
    <citation type="submission" date="2008-07" db="EMBL/GenBank/DDBJ databases">
        <authorList>
            <person name="El-Sayed N."/>
            <person name="Caler E."/>
            <person name="Inman J."/>
            <person name="Amedeo P."/>
            <person name="Hass B."/>
            <person name="Wortman J."/>
        </authorList>
    </citation>
    <scope>NUCLEOTIDE SEQUENCE [LARGE SCALE GENOMIC DNA]</scope>
    <source>
        <strain evidence="2">ATCC 50983 / TXsc</strain>
    </source>
</reference>
<name>C5LPZ3_PERM5</name>
<organism evidence="2">
    <name type="scientific">Perkinsus marinus (strain ATCC 50983 / TXsc)</name>
    <dbReference type="NCBI Taxonomy" id="423536"/>
    <lineage>
        <taxon>Eukaryota</taxon>
        <taxon>Sar</taxon>
        <taxon>Alveolata</taxon>
        <taxon>Perkinsozoa</taxon>
        <taxon>Perkinsea</taxon>
        <taxon>Perkinsida</taxon>
        <taxon>Perkinsidae</taxon>
        <taxon>Perkinsus</taxon>
    </lineage>
</organism>
<gene>
    <name evidence="1" type="ORF">Pmar_PMAR028854</name>
</gene>
<dbReference type="Proteomes" id="UP000007800">
    <property type="component" value="Unassembled WGS sequence"/>
</dbReference>
<dbReference type="GeneID" id="9058238"/>
<dbReference type="OrthoDB" id="10392656at2759"/>
<dbReference type="EMBL" id="GG684362">
    <property type="protein sequence ID" value="EER01200.1"/>
    <property type="molecule type" value="Genomic_DNA"/>
</dbReference>